<sequence>MVLLQCDMNMILLQLDSKNAFSSSLHVAAIFVWLQICFGTYTAVEVRTGDDDHKTKMRASFFGALPSCLCLMEVSTLCYKSSVGSPRKQGKKKSLDGGNDMNLDASPQSDEQETKKTKQEELMEISEMSESILKSRIETQEVDFGSRDGGAVDFILFKRAYGLEFLQEMCVGSRSKREKENALDQSEDVKYSDVAKQDEDGGAAVNENDVKVKGKAAGGCRRVKECRVESREIDIELPLPQAAEDIENALQFLKFCETFSEQTSTNCSWFQDLENLISASRVSRVDPVMKELPSECFSEGGDGYDALSFSQNLRLLNFLCDGALNAKTLRGWIEEQNKRVVQCKGFALAKNKERDLQAKSLEEMAKRTTADNGSDGICEAVRIQPYLVDADGHCFWKLKGDFGEDILLQDLGTWDGTPSGEQRSVCSAIEPIDKYGSSPTLKEKQAKRERRHSKNLQLSQTSSESNNENAQVSQTPDSNGKKGQVSQAPECNRENMELGPELFPSSDFALYKSEGAAVLRNWHGCLRAERIEKSGPDILG</sequence>
<organism evidence="2 3">
    <name type="scientific">Malus domestica</name>
    <name type="common">Apple</name>
    <name type="synonym">Pyrus malus</name>
    <dbReference type="NCBI Taxonomy" id="3750"/>
    <lineage>
        <taxon>Eukaryota</taxon>
        <taxon>Viridiplantae</taxon>
        <taxon>Streptophyta</taxon>
        <taxon>Embryophyta</taxon>
        <taxon>Tracheophyta</taxon>
        <taxon>Spermatophyta</taxon>
        <taxon>Magnoliopsida</taxon>
        <taxon>eudicotyledons</taxon>
        <taxon>Gunneridae</taxon>
        <taxon>Pentapetalae</taxon>
        <taxon>rosids</taxon>
        <taxon>fabids</taxon>
        <taxon>Rosales</taxon>
        <taxon>Rosaceae</taxon>
        <taxon>Amygdaloideae</taxon>
        <taxon>Maleae</taxon>
        <taxon>Malus</taxon>
    </lineage>
</organism>
<evidence type="ECO:0000256" key="1">
    <source>
        <dbReference type="SAM" id="MobiDB-lite"/>
    </source>
</evidence>
<dbReference type="AlphaFoldDB" id="A0A498JGD1"/>
<dbReference type="STRING" id="3750.A0A498JGD1"/>
<feature type="compositionally biased region" description="Polar residues" evidence="1">
    <location>
        <begin position="455"/>
        <end position="478"/>
    </location>
</feature>
<feature type="region of interest" description="Disordered" evidence="1">
    <location>
        <begin position="176"/>
        <end position="206"/>
    </location>
</feature>
<evidence type="ECO:0000313" key="3">
    <source>
        <dbReference type="Proteomes" id="UP000290289"/>
    </source>
</evidence>
<dbReference type="EMBL" id="RDQH01000333">
    <property type="protein sequence ID" value="RXH93867.1"/>
    <property type="molecule type" value="Genomic_DNA"/>
</dbReference>
<comment type="caution">
    <text evidence="2">The sequence shown here is derived from an EMBL/GenBank/DDBJ whole genome shotgun (WGS) entry which is preliminary data.</text>
</comment>
<accession>A0A498JGD1</accession>
<protein>
    <recommendedName>
        <fullName evidence="4">WHIM1 domain-containing protein</fullName>
    </recommendedName>
</protein>
<gene>
    <name evidence="2" type="ORF">DVH24_015934</name>
</gene>
<feature type="region of interest" description="Disordered" evidence="1">
    <location>
        <begin position="82"/>
        <end position="121"/>
    </location>
</feature>
<reference evidence="2 3" key="1">
    <citation type="submission" date="2018-10" db="EMBL/GenBank/DDBJ databases">
        <title>A high-quality apple genome assembly.</title>
        <authorList>
            <person name="Hu J."/>
        </authorList>
    </citation>
    <scope>NUCLEOTIDE SEQUENCE [LARGE SCALE GENOMIC DNA]</scope>
    <source>
        <strain evidence="3">cv. HFTH1</strain>
        <tissue evidence="2">Young leaf</tissue>
    </source>
</reference>
<feature type="compositionally biased region" description="Basic and acidic residues" evidence="1">
    <location>
        <begin position="112"/>
        <end position="121"/>
    </location>
</feature>
<evidence type="ECO:0000313" key="2">
    <source>
        <dbReference type="EMBL" id="RXH93867.1"/>
    </source>
</evidence>
<feature type="region of interest" description="Disordered" evidence="1">
    <location>
        <begin position="436"/>
        <end position="489"/>
    </location>
</feature>
<keyword evidence="3" id="KW-1185">Reference proteome</keyword>
<name>A0A498JGD1_MALDO</name>
<evidence type="ECO:0008006" key="4">
    <source>
        <dbReference type="Google" id="ProtNLM"/>
    </source>
</evidence>
<feature type="compositionally biased region" description="Basic and acidic residues" evidence="1">
    <location>
        <begin position="176"/>
        <end position="199"/>
    </location>
</feature>
<proteinExistence type="predicted"/>
<dbReference type="Proteomes" id="UP000290289">
    <property type="component" value="Chromosome 7"/>
</dbReference>